<dbReference type="PROSITE" id="PS00668">
    <property type="entry name" value="COMPLEX1_ND1_2"/>
    <property type="match status" value="1"/>
</dbReference>
<feature type="transmembrane region" description="Helical" evidence="5">
    <location>
        <begin position="230"/>
        <end position="248"/>
    </location>
</feature>
<comment type="subcellular location">
    <subcellularLocation>
        <location evidence="5 6">Cell membrane</location>
        <topology evidence="5 6">Multi-pass membrane protein</topology>
    </subcellularLocation>
    <subcellularLocation>
        <location evidence="1">Membrane</location>
        <topology evidence="1">Multi-pass membrane protein</topology>
    </subcellularLocation>
</comment>
<dbReference type="EC" id="7.1.1.-" evidence="5"/>
<comment type="caution">
    <text evidence="7">The sequence shown here is derived from an EMBL/GenBank/DDBJ whole genome shotgun (WGS) entry which is preliminary data.</text>
</comment>
<keyword evidence="5" id="KW-1003">Cell membrane</keyword>
<feature type="transmembrane region" description="Helical" evidence="5">
    <location>
        <begin position="133"/>
        <end position="151"/>
    </location>
</feature>
<feature type="transmembrane region" description="Helical" evidence="5">
    <location>
        <begin position="12"/>
        <end position="34"/>
    </location>
</feature>
<keyword evidence="2 5" id="KW-0812">Transmembrane</keyword>
<feature type="transmembrane region" description="Helical" evidence="5">
    <location>
        <begin position="105"/>
        <end position="127"/>
    </location>
</feature>
<feature type="transmembrane region" description="Helical" evidence="5">
    <location>
        <begin position="366"/>
        <end position="384"/>
    </location>
</feature>
<dbReference type="EMBL" id="BSDD01000005">
    <property type="protein sequence ID" value="GLH71050.1"/>
    <property type="molecule type" value="Genomic_DNA"/>
</dbReference>
<evidence type="ECO:0000256" key="4">
    <source>
        <dbReference type="ARBA" id="ARBA00023136"/>
    </source>
</evidence>
<accession>A0ABQ5Q8B1</accession>
<dbReference type="RefSeq" id="WP_285726912.1">
    <property type="nucleotide sequence ID" value="NZ_BSDD01000005.1"/>
</dbReference>
<evidence type="ECO:0000256" key="5">
    <source>
        <dbReference type="HAMAP-Rule" id="MF_01350"/>
    </source>
</evidence>
<keyword evidence="8" id="KW-1185">Reference proteome</keyword>
<evidence type="ECO:0000256" key="1">
    <source>
        <dbReference type="ARBA" id="ARBA00004141"/>
    </source>
</evidence>
<dbReference type="Pfam" id="PF00146">
    <property type="entry name" value="NADHdh"/>
    <property type="match status" value="1"/>
</dbReference>
<gene>
    <name evidence="7" type="primary">nuoH1</name>
    <name evidence="5" type="synonym">nuoH</name>
    <name evidence="7" type="ORF">GETHPA_25830</name>
</gene>
<comment type="function">
    <text evidence="5">NDH-1 shuttles electrons from NADH, via FMN and iron-sulfur (Fe-S) centers, to quinones in the respiratory chain. The immediate electron acceptor for the enzyme in this species is believed to be ubiquinone. Couples the redox reaction to proton translocation (for every two electrons transferred, four hydrogen ions are translocated across the cytoplasmic membrane), and thus conserves the redox energy in a proton gradient. This subunit may bind ubiquinone.</text>
</comment>
<dbReference type="InterPro" id="IPR018086">
    <property type="entry name" value="NADH_UbQ_OxRdtase_su1_CS"/>
</dbReference>
<feature type="transmembrane region" description="Helical" evidence="5">
    <location>
        <begin position="289"/>
        <end position="310"/>
    </location>
</feature>
<keyword evidence="3 5" id="KW-1133">Transmembrane helix</keyword>
<proteinExistence type="inferred from homology"/>
<feature type="transmembrane region" description="Helical" evidence="5">
    <location>
        <begin position="322"/>
        <end position="346"/>
    </location>
</feature>
<feature type="transmembrane region" description="Helical" evidence="5">
    <location>
        <begin position="158"/>
        <end position="178"/>
    </location>
</feature>
<evidence type="ECO:0000256" key="2">
    <source>
        <dbReference type="ARBA" id="ARBA00022692"/>
    </source>
</evidence>
<dbReference type="PANTHER" id="PTHR11432:SF3">
    <property type="entry name" value="NADH-UBIQUINONE OXIDOREDUCTASE CHAIN 1"/>
    <property type="match status" value="1"/>
</dbReference>
<sequence length="385" mass="42342">MPTMTLTQTLVMGLIQIVAVLVLIFVMVPLLTFAERKVIGYVQVRLGATRTAGGHRGLTGALNRGMWAMGKVPVLSILRGLPVFIADILKLILKEDIIPEKADRAVFTLAPILSVMAAFGVFSAIAFYPGVLFTFPAGFPVVGGLPFMGFISDVNVSLLYIIGLASVGVYGIVLGAWASNSKYPLLGGLRSAAQIVSYEVPLTLSLLVPVVLSGSLNFREMSLRLATGEGMSWLATFPLMAGFLIYTTCGFAETNRTPFDLPEAENELVAGFHTEYSGMKFGFFYLAEYTNMIVVSTFASGFFLGGYHFLPFGLQRFIPATVPFFGQPSLIFFFGKVFFILFTYLWVRATLPRYRYDQLMDVGWKYLIPLTLVNLFVAALIRFAY</sequence>
<keyword evidence="5" id="KW-0830">Ubiquinone</keyword>
<dbReference type="Proteomes" id="UP001165089">
    <property type="component" value="Unassembled WGS sequence"/>
</dbReference>
<evidence type="ECO:0000313" key="7">
    <source>
        <dbReference type="EMBL" id="GLH71050.1"/>
    </source>
</evidence>
<name>A0ABQ5Q8B1_9BACT</name>
<keyword evidence="5" id="KW-1278">Translocase</keyword>
<evidence type="ECO:0000256" key="3">
    <source>
        <dbReference type="ARBA" id="ARBA00022989"/>
    </source>
</evidence>
<organism evidence="7 8">
    <name type="scientific">Geothrix rubra</name>
    <dbReference type="NCBI Taxonomy" id="2927977"/>
    <lineage>
        <taxon>Bacteria</taxon>
        <taxon>Pseudomonadati</taxon>
        <taxon>Acidobacteriota</taxon>
        <taxon>Holophagae</taxon>
        <taxon>Holophagales</taxon>
        <taxon>Holophagaceae</taxon>
        <taxon>Geothrix</taxon>
    </lineage>
</organism>
<protein>
    <recommendedName>
        <fullName evidence="5">NADH-quinone oxidoreductase subunit H</fullName>
        <ecNumber evidence="5">7.1.1.-</ecNumber>
    </recommendedName>
    <alternativeName>
        <fullName evidence="5">NADH dehydrogenase I subunit H</fullName>
    </alternativeName>
    <alternativeName>
        <fullName evidence="5">NDH-1 subunit H</fullName>
    </alternativeName>
</protein>
<comment type="catalytic activity">
    <reaction evidence="5">
        <text>a quinone + NADH + 5 H(+)(in) = a quinol + NAD(+) + 4 H(+)(out)</text>
        <dbReference type="Rhea" id="RHEA:57888"/>
        <dbReference type="ChEBI" id="CHEBI:15378"/>
        <dbReference type="ChEBI" id="CHEBI:24646"/>
        <dbReference type="ChEBI" id="CHEBI:57540"/>
        <dbReference type="ChEBI" id="CHEBI:57945"/>
        <dbReference type="ChEBI" id="CHEBI:132124"/>
    </reaction>
</comment>
<keyword evidence="4 5" id="KW-0472">Membrane</keyword>
<reference evidence="7 8" key="1">
    <citation type="journal article" date="2023" name="Antonie Van Leeuwenhoek">
        <title>Mesoterricola silvestris gen. nov., sp. nov., Mesoterricola sediminis sp. nov., Geothrix oryzae sp. nov., Geothrix edaphica sp. nov., Geothrix rubra sp. nov., and Geothrix limicola sp. nov., six novel members of Acidobacteriota isolated from soils.</title>
        <authorList>
            <person name="Itoh H."/>
            <person name="Sugisawa Y."/>
            <person name="Mise K."/>
            <person name="Xu Z."/>
            <person name="Kuniyasu M."/>
            <person name="Ushijima N."/>
            <person name="Kawano K."/>
            <person name="Kobayashi E."/>
            <person name="Shiratori Y."/>
            <person name="Masuda Y."/>
            <person name="Senoo K."/>
        </authorList>
    </citation>
    <scope>NUCLEOTIDE SEQUENCE [LARGE SCALE GENOMIC DNA]</scope>
    <source>
        <strain evidence="7 8">Red803</strain>
    </source>
</reference>
<keyword evidence="5" id="KW-0874">Quinone</keyword>
<dbReference type="HAMAP" id="MF_01350">
    <property type="entry name" value="NDH1_NuoH"/>
    <property type="match status" value="1"/>
</dbReference>
<dbReference type="InterPro" id="IPR001694">
    <property type="entry name" value="NADH_UbQ_OxRdtase_su1/FPO"/>
</dbReference>
<keyword evidence="5 6" id="KW-0520">NAD</keyword>
<comment type="subunit">
    <text evidence="5">NDH-1 is composed of 14 different subunits. Subunits NuoA, H, J, K, L, M, N constitute the membrane sector of the complex.</text>
</comment>
<evidence type="ECO:0000313" key="8">
    <source>
        <dbReference type="Proteomes" id="UP001165089"/>
    </source>
</evidence>
<comment type="similarity">
    <text evidence="5 6">Belongs to the complex I subunit 1 family.</text>
</comment>
<feature type="transmembrane region" description="Helical" evidence="5">
    <location>
        <begin position="198"/>
        <end position="218"/>
    </location>
</feature>
<evidence type="ECO:0000256" key="6">
    <source>
        <dbReference type="RuleBase" id="RU000471"/>
    </source>
</evidence>
<dbReference type="PANTHER" id="PTHR11432">
    <property type="entry name" value="NADH DEHYDROGENASE SUBUNIT 1"/>
    <property type="match status" value="1"/>
</dbReference>